<name>A0AAV9WZ33_9PEZI</name>
<feature type="domain" description="C2H2-type" evidence="3">
    <location>
        <begin position="248"/>
        <end position="279"/>
    </location>
</feature>
<dbReference type="SUPFAM" id="SSF57667">
    <property type="entry name" value="beta-beta-alpha zinc fingers"/>
    <property type="match status" value="1"/>
</dbReference>
<keyword evidence="1" id="KW-0479">Metal-binding</keyword>
<dbReference type="GO" id="GO:0008270">
    <property type="term" value="F:zinc ion binding"/>
    <property type="evidence" value="ECO:0007669"/>
    <property type="project" value="UniProtKB-KW"/>
</dbReference>
<feature type="region of interest" description="Disordered" evidence="2">
    <location>
        <begin position="264"/>
        <end position="343"/>
    </location>
</feature>
<feature type="compositionally biased region" description="Low complexity" evidence="2">
    <location>
        <begin position="314"/>
        <end position="335"/>
    </location>
</feature>
<reference evidence="4 5" key="1">
    <citation type="submission" date="2019-10" db="EMBL/GenBank/DDBJ databases">
        <authorList>
            <person name="Palmer J.M."/>
        </authorList>
    </citation>
    <scope>NUCLEOTIDE SEQUENCE [LARGE SCALE GENOMIC DNA]</scope>
    <source>
        <strain evidence="4 5">TWF694</strain>
    </source>
</reference>
<gene>
    <name evidence="4" type="ORF">TWF694_003756</name>
</gene>
<feature type="region of interest" description="Disordered" evidence="2">
    <location>
        <begin position="163"/>
        <end position="219"/>
    </location>
</feature>
<dbReference type="Proteomes" id="UP001365542">
    <property type="component" value="Unassembled WGS sequence"/>
</dbReference>
<sequence length="397" mass="44847">MAGHSFSMEYLDTNFLESNFADDNLDITSIPQYSNKSSSRSSSKPRITTRNLTQKLSALTMEAPLDFSQIQLGNDFFQYNPLLDSTMSQNNWPSAVSSNFDYLLDFDSFDQAFTATQTESPVTLATNAINSPEIKPTSSLKRSRNRSQKSMLFLNKETGLLSPNLTGFTPSTVATQSPPARSSPPHSTASSNPSSPAAHRELQQQDSSRPSSSHPHPQPYVCEHCKTAFRFSRDYWQHKAQVHNDFRYRCPLGCGKGFARKDNLKQHHHESKRHRRSDSPSLDDLEELSRAKKVRTASSSFSAADLDEAPLPSPRTSSFAESSSTSRIGSESSGTPREADNEVLSHPEYLRLQREFELLNARYELLRREVHTLSEEKREWQARESVRRFSSRSAREL</sequence>
<dbReference type="InterPro" id="IPR013087">
    <property type="entry name" value="Znf_C2H2_type"/>
</dbReference>
<dbReference type="PROSITE" id="PS50157">
    <property type="entry name" value="ZINC_FINGER_C2H2_2"/>
    <property type="match status" value="2"/>
</dbReference>
<feature type="compositionally biased region" description="Basic residues" evidence="2">
    <location>
        <begin position="266"/>
        <end position="276"/>
    </location>
</feature>
<feature type="region of interest" description="Disordered" evidence="2">
    <location>
        <begin position="375"/>
        <end position="397"/>
    </location>
</feature>
<keyword evidence="1" id="KW-0862">Zinc</keyword>
<feature type="compositionally biased region" description="Polar residues" evidence="2">
    <location>
        <begin position="163"/>
        <end position="176"/>
    </location>
</feature>
<dbReference type="Pfam" id="PF00096">
    <property type="entry name" value="zf-C2H2"/>
    <property type="match status" value="1"/>
</dbReference>
<evidence type="ECO:0000259" key="3">
    <source>
        <dbReference type="PROSITE" id="PS50157"/>
    </source>
</evidence>
<evidence type="ECO:0000313" key="4">
    <source>
        <dbReference type="EMBL" id="KAK6530401.1"/>
    </source>
</evidence>
<protein>
    <recommendedName>
        <fullName evidence="3">C2H2-type domain-containing protein</fullName>
    </recommendedName>
</protein>
<dbReference type="EMBL" id="JAVHJO010000013">
    <property type="protein sequence ID" value="KAK6530401.1"/>
    <property type="molecule type" value="Genomic_DNA"/>
</dbReference>
<accession>A0AAV9WZ33</accession>
<dbReference type="AlphaFoldDB" id="A0AAV9WZ33"/>
<keyword evidence="1" id="KW-0863">Zinc-finger</keyword>
<feature type="compositionally biased region" description="Low complexity" evidence="2">
    <location>
        <begin position="177"/>
        <end position="197"/>
    </location>
</feature>
<feature type="region of interest" description="Disordered" evidence="2">
    <location>
        <begin position="124"/>
        <end position="147"/>
    </location>
</feature>
<feature type="domain" description="C2H2-type" evidence="3">
    <location>
        <begin position="220"/>
        <end position="248"/>
    </location>
</feature>
<evidence type="ECO:0000256" key="2">
    <source>
        <dbReference type="SAM" id="MobiDB-lite"/>
    </source>
</evidence>
<dbReference type="SMART" id="SM00355">
    <property type="entry name" value="ZnF_C2H2"/>
    <property type="match status" value="2"/>
</dbReference>
<evidence type="ECO:0000313" key="5">
    <source>
        <dbReference type="Proteomes" id="UP001365542"/>
    </source>
</evidence>
<feature type="compositionally biased region" description="Polar residues" evidence="2">
    <location>
        <begin position="124"/>
        <end position="140"/>
    </location>
</feature>
<keyword evidence="5" id="KW-1185">Reference proteome</keyword>
<feature type="compositionally biased region" description="Low complexity" evidence="2">
    <location>
        <begin position="204"/>
        <end position="215"/>
    </location>
</feature>
<organism evidence="4 5">
    <name type="scientific">Orbilia ellipsospora</name>
    <dbReference type="NCBI Taxonomy" id="2528407"/>
    <lineage>
        <taxon>Eukaryota</taxon>
        <taxon>Fungi</taxon>
        <taxon>Dikarya</taxon>
        <taxon>Ascomycota</taxon>
        <taxon>Pezizomycotina</taxon>
        <taxon>Orbiliomycetes</taxon>
        <taxon>Orbiliales</taxon>
        <taxon>Orbiliaceae</taxon>
        <taxon>Orbilia</taxon>
    </lineage>
</organism>
<proteinExistence type="predicted"/>
<evidence type="ECO:0000256" key="1">
    <source>
        <dbReference type="PROSITE-ProRule" id="PRU00042"/>
    </source>
</evidence>
<comment type="caution">
    <text evidence="4">The sequence shown here is derived from an EMBL/GenBank/DDBJ whole genome shotgun (WGS) entry which is preliminary data.</text>
</comment>
<dbReference type="Gene3D" id="3.30.160.60">
    <property type="entry name" value="Classic Zinc Finger"/>
    <property type="match status" value="1"/>
</dbReference>
<dbReference type="InterPro" id="IPR036236">
    <property type="entry name" value="Znf_C2H2_sf"/>
</dbReference>